<accession>A0A3M2LJX2</accession>
<keyword evidence="2" id="KW-1185">Reference proteome</keyword>
<proteinExistence type="predicted"/>
<reference evidence="1 2" key="1">
    <citation type="submission" date="2018-10" db="EMBL/GenBank/DDBJ databases">
        <title>Isolation from soil.</title>
        <authorList>
            <person name="Hu J."/>
        </authorList>
    </citation>
    <scope>NUCLEOTIDE SEQUENCE [LARGE SCALE GENOMIC DNA]</scope>
    <source>
        <strain evidence="1 2">NEAU-Ht49</strain>
    </source>
</reference>
<dbReference type="Proteomes" id="UP000282674">
    <property type="component" value="Unassembled WGS sequence"/>
</dbReference>
<organism evidence="1 2">
    <name type="scientific">Actinomadura harenae</name>
    <dbReference type="NCBI Taxonomy" id="2483351"/>
    <lineage>
        <taxon>Bacteria</taxon>
        <taxon>Bacillati</taxon>
        <taxon>Actinomycetota</taxon>
        <taxon>Actinomycetes</taxon>
        <taxon>Streptosporangiales</taxon>
        <taxon>Thermomonosporaceae</taxon>
        <taxon>Actinomadura</taxon>
    </lineage>
</organism>
<dbReference type="EMBL" id="RFFG01000099">
    <property type="protein sequence ID" value="RMI37782.1"/>
    <property type="molecule type" value="Genomic_DNA"/>
</dbReference>
<sequence length="349" mass="36307">MAAVGGVVALVAPDSTSSAAPSSSSEAAWRLVQPANRAGKEVLSLASTPGGGMWSAAYDSSTYKMTVSRLTAKGWTPVSVPASLTGTLPEGVSATSASNVWVAGQKTDKSSGYHRALVWNGTTWKSHDLGAGYWPGGVVTTGPKSTWVFSATADYARFWNGSSFKNQKIGVWPRAIGGTKSTDLWAVGHLKGVPSVAHWNGTSWKRTPVPAIPNLDTNGEAASTFNSVVPVSSSNVWAAGTIYTKVGGKTVTKALLGHWNGTAWKVAVGAAGTYYSDMASDGAGGIWISQGTTMRHRSKSGTWTKAALTVPAGVSRTYVSAMVNQAGSRTVWAAGGMLTGNKMQSAYWH</sequence>
<gene>
    <name evidence="1" type="ORF">EBO15_34940</name>
</gene>
<name>A0A3M2LJX2_9ACTN</name>
<dbReference type="AlphaFoldDB" id="A0A3M2LJX2"/>
<protein>
    <submittedName>
        <fullName evidence="1">Uncharacterized protein</fullName>
    </submittedName>
</protein>
<evidence type="ECO:0000313" key="2">
    <source>
        <dbReference type="Proteomes" id="UP000282674"/>
    </source>
</evidence>
<evidence type="ECO:0000313" key="1">
    <source>
        <dbReference type="EMBL" id="RMI37782.1"/>
    </source>
</evidence>
<comment type="caution">
    <text evidence="1">The sequence shown here is derived from an EMBL/GenBank/DDBJ whole genome shotgun (WGS) entry which is preliminary data.</text>
</comment>